<evidence type="ECO:0000313" key="4">
    <source>
        <dbReference type="Proteomes" id="UP000672038"/>
    </source>
</evidence>
<evidence type="ECO:0000256" key="1">
    <source>
        <dbReference type="SAM" id="MobiDB-lite"/>
    </source>
</evidence>
<keyword evidence="4" id="KW-1185">Reference proteome</keyword>
<sequence>MNDRIKNLVLKIILPFLISISLILTLFSYKNNSKDFIKEQKRYVPETIFEEFQDVLEEPRKLIDLIQLRNELQNTINNAKLFYDLIKELDSSLVSDSEPETTSSNNIEQKLKENKILQKKISQLEDENKIFKSNSLNNNPNKPASSQEGIEMDLYEELLEKNKKLEEEIDQLKFEMELYKK</sequence>
<proteinExistence type="predicted"/>
<accession>A0A975FKM7</accession>
<keyword evidence="2" id="KW-1133">Transmembrane helix</keyword>
<name>A0A975FKM7_LOWBP</name>
<feature type="region of interest" description="Disordered" evidence="1">
    <location>
        <begin position="130"/>
        <end position="149"/>
    </location>
</feature>
<dbReference type="AlphaFoldDB" id="A0A975FKM7"/>
<keyword evidence="2" id="KW-0472">Membrane</keyword>
<protein>
    <submittedName>
        <fullName evidence="3">Uncharacterized protein</fullName>
    </submittedName>
</protein>
<evidence type="ECO:0000313" key="3">
    <source>
        <dbReference type="EMBL" id="QTX03193.1"/>
    </source>
</evidence>
<keyword evidence="2" id="KW-0812">Transmembrane</keyword>
<gene>
    <name evidence="3" type="ORF">LFWB_6300</name>
</gene>
<reference evidence="3" key="1">
    <citation type="submission" date="2020-06" db="EMBL/GenBank/DDBJ databases">
        <title>Complete genome sequence of Candidatus Phytoplasma luffae NCHU2019.</title>
        <authorList>
            <person name="Cho S.-T."/>
            <person name="Tan C.-M."/>
            <person name="Li J.-R."/>
            <person name="Chien Y.-Y."/>
            <person name="Chiu Y.-C."/>
            <person name="Yang J.-Y."/>
            <person name="Kuo C.-H."/>
        </authorList>
    </citation>
    <scope>NUCLEOTIDE SEQUENCE</scope>
    <source>
        <strain evidence="3">NCHU2019</strain>
    </source>
</reference>
<feature type="transmembrane region" description="Helical" evidence="2">
    <location>
        <begin position="12"/>
        <end position="29"/>
    </location>
</feature>
<feature type="compositionally biased region" description="Low complexity" evidence="1">
    <location>
        <begin position="132"/>
        <end position="146"/>
    </location>
</feature>
<dbReference type="Proteomes" id="UP000672038">
    <property type="component" value="Chromosome"/>
</dbReference>
<dbReference type="KEGG" id="pluf:LFWB_6300"/>
<dbReference type="EMBL" id="CP054393">
    <property type="protein sequence ID" value="QTX03193.1"/>
    <property type="molecule type" value="Genomic_DNA"/>
</dbReference>
<organism evidence="3 4">
    <name type="scientific">Loofah witches'-broom phytoplasma</name>
    <dbReference type="NCBI Taxonomy" id="35773"/>
    <lineage>
        <taxon>Bacteria</taxon>
        <taxon>Bacillati</taxon>
        <taxon>Mycoplasmatota</taxon>
        <taxon>Mollicutes</taxon>
        <taxon>Acholeplasmatales</taxon>
        <taxon>Acholeplasmataceae</taxon>
        <taxon>Candidatus Phytoplasma</taxon>
        <taxon>16SrVIII (Loofah witches'-broom group)</taxon>
    </lineage>
</organism>
<evidence type="ECO:0000256" key="2">
    <source>
        <dbReference type="SAM" id="Phobius"/>
    </source>
</evidence>